<name>A0ABR1RQ58_9PEZI</name>
<protein>
    <recommendedName>
        <fullName evidence="2">Aminoglycoside phosphotransferase domain-containing protein</fullName>
    </recommendedName>
</protein>
<feature type="domain" description="Aminoglycoside phosphotransferase" evidence="2">
    <location>
        <begin position="214"/>
        <end position="275"/>
    </location>
</feature>
<reference evidence="3 4" key="1">
    <citation type="submission" date="2023-01" db="EMBL/GenBank/DDBJ databases">
        <title>Analysis of 21 Apiospora genomes using comparative genomics revels a genus with tremendous synthesis potential of carbohydrate active enzymes and secondary metabolites.</title>
        <authorList>
            <person name="Sorensen T."/>
        </authorList>
    </citation>
    <scope>NUCLEOTIDE SEQUENCE [LARGE SCALE GENOMIC DNA]</scope>
    <source>
        <strain evidence="3 4">CBS 33761</strain>
    </source>
</reference>
<sequence>MGFDSSGTAGSSPMDAQIIEPQNTLQIQGFSIDVIERSSRRFRREDFHLSSRYDSANEHILEQIWHDLCGHATFDLLADYQVLGSSALVAFLDTCGATWISPIYTAKPLEDSLPLEPEVRVQAGIAYLCEVSTPGQMSSDTGSLARGYYAMCPHLVEKGDLVVVLMGYTTPFILRPTGDDFLLVGECYFFAESWKNPQQVTLVAAGKMRQDIESDLDCLVQSLQTTVKQVRADLPAIFAHLPFVLTHGDFYESKILVDEDDGRITGITDWAEAEVSQFGLSLWGLEIVLGTAERASGTPVTMPSSHGPSSGESSTSRLRLPHCWMK</sequence>
<dbReference type="Proteomes" id="UP001444661">
    <property type="component" value="Unassembled WGS sequence"/>
</dbReference>
<dbReference type="Pfam" id="PF26639">
    <property type="entry name" value="Het-6_barrel"/>
    <property type="match status" value="1"/>
</dbReference>
<evidence type="ECO:0000256" key="1">
    <source>
        <dbReference type="SAM" id="MobiDB-lite"/>
    </source>
</evidence>
<feature type="region of interest" description="Disordered" evidence="1">
    <location>
        <begin position="296"/>
        <end position="326"/>
    </location>
</feature>
<dbReference type="SUPFAM" id="SSF56112">
    <property type="entry name" value="Protein kinase-like (PK-like)"/>
    <property type="match status" value="1"/>
</dbReference>
<dbReference type="InterPro" id="IPR011009">
    <property type="entry name" value="Kinase-like_dom_sf"/>
</dbReference>
<accession>A0ABR1RQ58</accession>
<dbReference type="Pfam" id="PF01636">
    <property type="entry name" value="APH"/>
    <property type="match status" value="1"/>
</dbReference>
<comment type="caution">
    <text evidence="3">The sequence shown here is derived from an EMBL/GenBank/DDBJ whole genome shotgun (WGS) entry which is preliminary data.</text>
</comment>
<dbReference type="InterPro" id="IPR002575">
    <property type="entry name" value="Aminoglycoside_PTrfase"/>
</dbReference>
<organism evidence="3 4">
    <name type="scientific">Apiospora rasikravindrae</name>
    <dbReference type="NCBI Taxonomy" id="990691"/>
    <lineage>
        <taxon>Eukaryota</taxon>
        <taxon>Fungi</taxon>
        <taxon>Dikarya</taxon>
        <taxon>Ascomycota</taxon>
        <taxon>Pezizomycotina</taxon>
        <taxon>Sordariomycetes</taxon>
        <taxon>Xylariomycetidae</taxon>
        <taxon>Amphisphaeriales</taxon>
        <taxon>Apiosporaceae</taxon>
        <taxon>Apiospora</taxon>
    </lineage>
</organism>
<keyword evidence="4" id="KW-1185">Reference proteome</keyword>
<dbReference type="Gene3D" id="3.90.1200.10">
    <property type="match status" value="1"/>
</dbReference>
<feature type="compositionally biased region" description="Low complexity" evidence="1">
    <location>
        <begin position="303"/>
        <end position="316"/>
    </location>
</feature>
<evidence type="ECO:0000313" key="3">
    <source>
        <dbReference type="EMBL" id="KAK8017027.1"/>
    </source>
</evidence>
<dbReference type="EMBL" id="JAQQWK010000014">
    <property type="protein sequence ID" value="KAK8017027.1"/>
    <property type="molecule type" value="Genomic_DNA"/>
</dbReference>
<evidence type="ECO:0000313" key="4">
    <source>
        <dbReference type="Proteomes" id="UP001444661"/>
    </source>
</evidence>
<evidence type="ECO:0000259" key="2">
    <source>
        <dbReference type="Pfam" id="PF01636"/>
    </source>
</evidence>
<proteinExistence type="predicted"/>
<gene>
    <name evidence="3" type="ORF">PG993_015216</name>
</gene>